<gene>
    <name evidence="6" type="ORF">O4213_12195</name>
</gene>
<organism evidence="6 7">
    <name type="scientific">Gordonia rubripertincta</name>
    <name type="common">Rhodococcus corallinus</name>
    <dbReference type="NCBI Taxonomy" id="36822"/>
    <lineage>
        <taxon>Bacteria</taxon>
        <taxon>Bacillati</taxon>
        <taxon>Actinomycetota</taxon>
        <taxon>Actinomycetes</taxon>
        <taxon>Mycobacteriales</taxon>
        <taxon>Gordoniaceae</taxon>
        <taxon>Gordonia</taxon>
    </lineage>
</organism>
<keyword evidence="3" id="KW-0233">DNA recombination</keyword>
<feature type="domain" description="Tyr recombinase" evidence="5">
    <location>
        <begin position="143"/>
        <end position="353"/>
    </location>
</feature>
<reference evidence="6" key="1">
    <citation type="submission" date="2022-12" db="EMBL/GenBank/DDBJ databases">
        <authorList>
            <person name="Krivoruchko A.V."/>
            <person name="Elkin A."/>
        </authorList>
    </citation>
    <scope>NUCLEOTIDE SEQUENCE</scope>
    <source>
        <strain evidence="6">IEGM 1388</strain>
    </source>
</reference>
<keyword evidence="7" id="KW-1185">Reference proteome</keyword>
<evidence type="ECO:0000256" key="1">
    <source>
        <dbReference type="ARBA" id="ARBA00008857"/>
    </source>
</evidence>
<accession>A0ABT4MUR7</accession>
<dbReference type="InterPro" id="IPR011010">
    <property type="entry name" value="DNA_brk_join_enz"/>
</dbReference>
<dbReference type="PANTHER" id="PTHR30349:SF41">
    <property type="entry name" value="INTEGRASE_RECOMBINASE PROTEIN MJ0367-RELATED"/>
    <property type="match status" value="1"/>
</dbReference>
<evidence type="ECO:0000313" key="7">
    <source>
        <dbReference type="Proteomes" id="UP001067235"/>
    </source>
</evidence>
<feature type="region of interest" description="Disordered" evidence="4">
    <location>
        <begin position="358"/>
        <end position="378"/>
    </location>
</feature>
<dbReference type="EMBL" id="JAPWIE010000003">
    <property type="protein sequence ID" value="MCZ4550745.1"/>
    <property type="molecule type" value="Genomic_DNA"/>
</dbReference>
<dbReference type="PANTHER" id="PTHR30349">
    <property type="entry name" value="PHAGE INTEGRASE-RELATED"/>
    <property type="match status" value="1"/>
</dbReference>
<dbReference type="Pfam" id="PF00589">
    <property type="entry name" value="Phage_integrase"/>
    <property type="match status" value="1"/>
</dbReference>
<dbReference type="PROSITE" id="PS51898">
    <property type="entry name" value="TYR_RECOMBINASE"/>
    <property type="match status" value="1"/>
</dbReference>
<dbReference type="InterPro" id="IPR002104">
    <property type="entry name" value="Integrase_catalytic"/>
</dbReference>
<protein>
    <submittedName>
        <fullName evidence="6">Site-specific integrase</fullName>
    </submittedName>
</protein>
<evidence type="ECO:0000256" key="2">
    <source>
        <dbReference type="ARBA" id="ARBA00023125"/>
    </source>
</evidence>
<dbReference type="RefSeq" id="WP_301571328.1">
    <property type="nucleotide sequence ID" value="NZ_JAPWIE010000003.1"/>
</dbReference>
<dbReference type="InterPro" id="IPR050090">
    <property type="entry name" value="Tyrosine_recombinase_XerCD"/>
</dbReference>
<dbReference type="Gene3D" id="1.10.443.10">
    <property type="entry name" value="Intergrase catalytic core"/>
    <property type="match status" value="1"/>
</dbReference>
<keyword evidence="2" id="KW-0238">DNA-binding</keyword>
<evidence type="ECO:0000256" key="4">
    <source>
        <dbReference type="SAM" id="MobiDB-lite"/>
    </source>
</evidence>
<sequence>MAVDESGRFVRDRRVHELLSPDIVLHRMLDGWRNQQLSRNLTFATIEQRQRVVVRFHVFTNEFPWRWQPAHVDEYFGDLRSEHQAARSTVRGYQQAISLFCLYVSDSSYGWVELCERLFGAHPVQVCHEWNTAAHVQDMESRPSLRPFARDELQAFFDRADDEVEIIARRRRKGWLAAYRDATVYKSAYAWGLRRNEVRHLQTVDFSRNPHAPEFARYGVLQVRYGKASRGSAPKRRSVLTVFDWAPDVVDDWVMQGFPQMPGDLDLFTGERGSLVSERALLRRFRRYCDDLDLPRGLVFHSLRRSYITHLIESGMDPRFVQEQAGHEYASTTAIYTSVSSDYRVTTLRRALDSTLKQALNTGDPTEQQGAQHQSEEF</sequence>
<dbReference type="InterPro" id="IPR013762">
    <property type="entry name" value="Integrase-like_cat_sf"/>
</dbReference>
<name>A0ABT4MUR7_GORRU</name>
<evidence type="ECO:0000313" key="6">
    <source>
        <dbReference type="EMBL" id="MCZ4550745.1"/>
    </source>
</evidence>
<evidence type="ECO:0000259" key="5">
    <source>
        <dbReference type="PROSITE" id="PS51898"/>
    </source>
</evidence>
<proteinExistence type="inferred from homology"/>
<comment type="caution">
    <text evidence="6">The sequence shown here is derived from an EMBL/GenBank/DDBJ whole genome shotgun (WGS) entry which is preliminary data.</text>
</comment>
<evidence type="ECO:0000256" key="3">
    <source>
        <dbReference type="ARBA" id="ARBA00023172"/>
    </source>
</evidence>
<dbReference type="Proteomes" id="UP001067235">
    <property type="component" value="Unassembled WGS sequence"/>
</dbReference>
<dbReference type="CDD" id="cd00397">
    <property type="entry name" value="DNA_BRE_C"/>
    <property type="match status" value="1"/>
</dbReference>
<comment type="similarity">
    <text evidence="1">Belongs to the 'phage' integrase family.</text>
</comment>
<dbReference type="SUPFAM" id="SSF56349">
    <property type="entry name" value="DNA breaking-rejoining enzymes"/>
    <property type="match status" value="1"/>
</dbReference>